<keyword evidence="9" id="KW-1185">Reference proteome</keyword>
<comment type="subcellular location">
    <subcellularLocation>
        <location evidence="1 6">Membrane</location>
        <topology evidence="1 6">Multi-pass membrane protein</topology>
    </subcellularLocation>
</comment>
<keyword evidence="6" id="KW-0769">Symport</keyword>
<evidence type="ECO:0000256" key="5">
    <source>
        <dbReference type="ARBA" id="ARBA00023136"/>
    </source>
</evidence>
<evidence type="ECO:0000256" key="2">
    <source>
        <dbReference type="ARBA" id="ARBA00022448"/>
    </source>
</evidence>
<feature type="transmembrane region" description="Helical" evidence="6">
    <location>
        <begin position="38"/>
        <end position="57"/>
    </location>
</feature>
<sequence length="473" mass="51139">METSKPPSNDVNVDVEADSRIPRSDSRGGCNKYLKENAVLLLTLIGVVLGFAIGFGIRELKPSKDALMWIGMPGELFLRMLNLMVVPLIVSSVISGSASLDPKSNGKISLVAFTWITYTETCEDQGGSDKSTPASPLQTQDIFADLLRNIVPSNIVEVGFRKAQTKYSTNTEEVTRTLANGTQVIETIVTQTKSSGKSDSVNVIGLIFVAAVLGIAANRIGKRGKPFVKFFVSAAEIVIVALRWFFWTSPLGVASLIAKAIAGIDDLEDMLSLLLFLFTRRNPIKFHISILRPYFIGFASTSTAVALPEMLYCCEVKNGIDRRVARFAVPFSVTLSANGSAVFIVSAAIFIGQYIGYPLTAGDVVLITVLAAVSVWALPSVPSSSIVSIIIILTALNIPSAEIALLFAVEWFLDRIRSGCNVISHCYCAAVTLRFTKAELDRQDKELLEAAGDPHQTGETNLGYEEGTVTTRI</sequence>
<feature type="transmembrane region" description="Helical" evidence="6">
    <location>
        <begin position="227"/>
        <end position="247"/>
    </location>
</feature>
<dbReference type="InterPro" id="IPR001991">
    <property type="entry name" value="Na-dicarboxylate_symporter"/>
</dbReference>
<keyword evidence="4 6" id="KW-1133">Transmembrane helix</keyword>
<gene>
    <name evidence="8" type="ORF">BaRGS_00023871</name>
</gene>
<dbReference type="InterPro" id="IPR050746">
    <property type="entry name" value="DAACS"/>
</dbReference>
<dbReference type="AlphaFoldDB" id="A0ABD0KCJ1"/>
<feature type="transmembrane region" description="Helical" evidence="6">
    <location>
        <begin position="385"/>
        <end position="409"/>
    </location>
</feature>
<feature type="transmembrane region" description="Helical" evidence="6">
    <location>
        <begin position="77"/>
        <end position="100"/>
    </location>
</feature>
<accession>A0ABD0KCJ1</accession>
<dbReference type="GO" id="GO:0015293">
    <property type="term" value="F:symporter activity"/>
    <property type="evidence" value="ECO:0007669"/>
    <property type="project" value="UniProtKB-UniRule"/>
</dbReference>
<dbReference type="InterPro" id="IPR036458">
    <property type="entry name" value="Na:dicarbo_symporter_sf"/>
</dbReference>
<dbReference type="Gene3D" id="1.10.3860.10">
    <property type="entry name" value="Sodium:dicarboxylate symporter"/>
    <property type="match status" value="1"/>
</dbReference>
<name>A0ABD0KCJ1_9CAEN</name>
<feature type="compositionally biased region" description="Polar residues" evidence="7">
    <location>
        <begin position="1"/>
        <end position="11"/>
    </location>
</feature>
<evidence type="ECO:0000313" key="9">
    <source>
        <dbReference type="Proteomes" id="UP001519460"/>
    </source>
</evidence>
<dbReference type="Pfam" id="PF00375">
    <property type="entry name" value="SDF"/>
    <property type="match status" value="1"/>
</dbReference>
<evidence type="ECO:0000256" key="1">
    <source>
        <dbReference type="ARBA" id="ARBA00004141"/>
    </source>
</evidence>
<comment type="similarity">
    <text evidence="6">Belongs to the dicarboxylate/amino acid:cation symporter (DAACS) (TC 2.A.23) family.</text>
</comment>
<keyword evidence="2 6" id="KW-0813">Transport</keyword>
<evidence type="ECO:0000256" key="6">
    <source>
        <dbReference type="RuleBase" id="RU361216"/>
    </source>
</evidence>
<feature type="transmembrane region" description="Helical" evidence="6">
    <location>
        <begin position="327"/>
        <end position="352"/>
    </location>
</feature>
<organism evidence="8 9">
    <name type="scientific">Batillaria attramentaria</name>
    <dbReference type="NCBI Taxonomy" id="370345"/>
    <lineage>
        <taxon>Eukaryota</taxon>
        <taxon>Metazoa</taxon>
        <taxon>Spiralia</taxon>
        <taxon>Lophotrochozoa</taxon>
        <taxon>Mollusca</taxon>
        <taxon>Gastropoda</taxon>
        <taxon>Caenogastropoda</taxon>
        <taxon>Sorbeoconcha</taxon>
        <taxon>Cerithioidea</taxon>
        <taxon>Batillariidae</taxon>
        <taxon>Batillaria</taxon>
    </lineage>
</organism>
<evidence type="ECO:0000256" key="3">
    <source>
        <dbReference type="ARBA" id="ARBA00022692"/>
    </source>
</evidence>
<dbReference type="EMBL" id="JACVVK020000203">
    <property type="protein sequence ID" value="KAK7484828.1"/>
    <property type="molecule type" value="Genomic_DNA"/>
</dbReference>
<feature type="transmembrane region" description="Helical" evidence="6">
    <location>
        <begin position="359"/>
        <end position="379"/>
    </location>
</feature>
<feature type="region of interest" description="Disordered" evidence="7">
    <location>
        <begin position="1"/>
        <end position="25"/>
    </location>
</feature>
<dbReference type="PANTHER" id="PTHR11958">
    <property type="entry name" value="SODIUM/DICARBOXYLATE SYMPORTER-RELATED"/>
    <property type="match status" value="1"/>
</dbReference>
<evidence type="ECO:0000313" key="8">
    <source>
        <dbReference type="EMBL" id="KAK7484828.1"/>
    </source>
</evidence>
<dbReference type="GO" id="GO:0016020">
    <property type="term" value="C:membrane"/>
    <property type="evidence" value="ECO:0007669"/>
    <property type="project" value="UniProtKB-SubCell"/>
</dbReference>
<proteinExistence type="inferred from homology"/>
<feature type="transmembrane region" description="Helical" evidence="6">
    <location>
        <begin position="201"/>
        <end position="220"/>
    </location>
</feature>
<dbReference type="Proteomes" id="UP001519460">
    <property type="component" value="Unassembled WGS sequence"/>
</dbReference>
<dbReference type="PANTHER" id="PTHR11958:SF63">
    <property type="entry name" value="AMINO ACID TRANSPORTER"/>
    <property type="match status" value="1"/>
</dbReference>
<feature type="transmembrane region" description="Helical" evidence="6">
    <location>
        <begin position="290"/>
        <end position="307"/>
    </location>
</feature>
<dbReference type="SUPFAM" id="SSF118215">
    <property type="entry name" value="Proton glutamate symport protein"/>
    <property type="match status" value="1"/>
</dbReference>
<protein>
    <recommendedName>
        <fullName evidence="6">Amino acid transporter</fullName>
    </recommendedName>
</protein>
<keyword evidence="5 6" id="KW-0472">Membrane</keyword>
<dbReference type="PRINTS" id="PR00173">
    <property type="entry name" value="EDTRNSPORT"/>
</dbReference>
<comment type="caution">
    <text evidence="8">The sequence shown here is derived from an EMBL/GenBank/DDBJ whole genome shotgun (WGS) entry which is preliminary data.</text>
</comment>
<reference evidence="8 9" key="1">
    <citation type="journal article" date="2023" name="Sci. Data">
        <title>Genome assembly of the Korean intertidal mud-creeper Batillaria attramentaria.</title>
        <authorList>
            <person name="Patra A.K."/>
            <person name="Ho P.T."/>
            <person name="Jun S."/>
            <person name="Lee S.J."/>
            <person name="Kim Y."/>
            <person name="Won Y.J."/>
        </authorList>
    </citation>
    <scope>NUCLEOTIDE SEQUENCE [LARGE SCALE GENOMIC DNA]</scope>
    <source>
        <strain evidence="8">Wonlab-2016</strain>
    </source>
</reference>
<keyword evidence="3 6" id="KW-0812">Transmembrane</keyword>
<evidence type="ECO:0000256" key="7">
    <source>
        <dbReference type="SAM" id="MobiDB-lite"/>
    </source>
</evidence>
<evidence type="ECO:0000256" key="4">
    <source>
        <dbReference type="ARBA" id="ARBA00022989"/>
    </source>
</evidence>